<evidence type="ECO:0000256" key="5">
    <source>
        <dbReference type="ARBA" id="ARBA00023125"/>
    </source>
</evidence>
<evidence type="ECO:0000256" key="1">
    <source>
        <dbReference type="ARBA" id="ARBA00004123"/>
    </source>
</evidence>
<gene>
    <name evidence="10" type="ORF">E0L32_009417</name>
</gene>
<keyword evidence="4" id="KW-0805">Transcription regulation</keyword>
<dbReference type="Proteomes" id="UP000319257">
    <property type="component" value="Unassembled WGS sequence"/>
</dbReference>
<dbReference type="SMART" id="SM00906">
    <property type="entry name" value="Fungal_trans"/>
    <property type="match status" value="1"/>
</dbReference>
<evidence type="ECO:0000256" key="4">
    <source>
        <dbReference type="ARBA" id="ARBA00023015"/>
    </source>
</evidence>
<dbReference type="CDD" id="cd14686">
    <property type="entry name" value="bZIP"/>
    <property type="match status" value="1"/>
</dbReference>
<dbReference type="OrthoDB" id="25921at2759"/>
<evidence type="ECO:0000259" key="9">
    <source>
        <dbReference type="SMART" id="SM00906"/>
    </source>
</evidence>
<sequence>MEPAIDVIKIPRNYVSTLEAQVAHLTRENEELRARTPTSDPVQVAHRQDEANATTGSPAEPEDWMSTTLGRVVCEPSNQPRFIGVSSGITLARLVMAALQGSHVPAPGHQSGYQENQASARQETRASLPPRHAAEHLVDVYFQYQTAHFPIVDRRQVNQAVERAYSATFNEQSSSSKDVFTAYMVFAIALNNVHHPSGSRPPQSEDCFHSAISDIDRVLGYAKSHSDTLKVVLLLCQYVALCPSKGSLWLLTGLALRLALDLGLHWETGEHRQLEQALLDERRRLWYSTYLFDRLLCITLGRPFGITDQSTNVELPSLEYVQSQQAKDKFAIHVRLAQNHMIGLAQLESEIKHILYSHFRTSSIAYPKPDYATWIRDIEPRLQRWYVTVPSPSQAHPSSIFALQAYWDAIYNNALLLLYRPNPIVSQPSPEATCTSFHAACSLVNSVKILHRARKIDIMWKWVHHLFMAGLTVLYGLWQQQTPLDEENCSRITTLQRVLTGVGSAKESISILQSCSSTLSALAERWPAASGCRDVFETLSDLTIDWLVTRSAEDMQRSRLDFEKQLHDMQEQLPPLFPGGEADGSRQGVLDPLSLLSAGSFQFGETLSSAAEWPDFQDVDFDGFGFEAPERNT</sequence>
<keyword evidence="2" id="KW-0479">Metal-binding</keyword>
<keyword evidence="7" id="KW-0539">Nucleus</keyword>
<dbReference type="PANTHER" id="PTHR47782">
    <property type="entry name" value="ZN(II)2CYS6 TRANSCRIPTION FACTOR (EUROFUNG)-RELATED"/>
    <property type="match status" value="1"/>
</dbReference>
<dbReference type="AlphaFoldDB" id="A0A507ANP6"/>
<dbReference type="GO" id="GO:0043565">
    <property type="term" value="F:sequence-specific DNA binding"/>
    <property type="evidence" value="ECO:0007669"/>
    <property type="project" value="TreeGrafter"/>
</dbReference>
<dbReference type="GO" id="GO:0005634">
    <property type="term" value="C:nucleus"/>
    <property type="evidence" value="ECO:0007669"/>
    <property type="project" value="UniProtKB-SubCell"/>
</dbReference>
<accession>A0A507ANP6</accession>
<organism evidence="10 11">
    <name type="scientific">Thyridium curvatum</name>
    <dbReference type="NCBI Taxonomy" id="1093900"/>
    <lineage>
        <taxon>Eukaryota</taxon>
        <taxon>Fungi</taxon>
        <taxon>Dikarya</taxon>
        <taxon>Ascomycota</taxon>
        <taxon>Pezizomycotina</taxon>
        <taxon>Sordariomycetes</taxon>
        <taxon>Sordariomycetidae</taxon>
        <taxon>Thyridiales</taxon>
        <taxon>Thyridiaceae</taxon>
        <taxon>Thyridium</taxon>
    </lineage>
</organism>
<dbReference type="GeneID" id="41976864"/>
<feature type="domain" description="Xylanolytic transcriptional activator regulatory" evidence="9">
    <location>
        <begin position="248"/>
        <end position="322"/>
    </location>
</feature>
<evidence type="ECO:0000256" key="2">
    <source>
        <dbReference type="ARBA" id="ARBA00022723"/>
    </source>
</evidence>
<keyword evidence="3" id="KW-0862">Zinc</keyword>
<dbReference type="InterPro" id="IPR007219">
    <property type="entry name" value="XnlR_reg_dom"/>
</dbReference>
<dbReference type="STRING" id="1093900.A0A507ANP6"/>
<keyword evidence="6" id="KW-0804">Transcription</keyword>
<evidence type="ECO:0000313" key="10">
    <source>
        <dbReference type="EMBL" id="TPX09373.1"/>
    </source>
</evidence>
<comment type="caution">
    <text evidence="10">The sequence shown here is derived from an EMBL/GenBank/DDBJ whole genome shotgun (WGS) entry which is preliminary data.</text>
</comment>
<reference evidence="10 11" key="1">
    <citation type="submission" date="2019-06" db="EMBL/GenBank/DDBJ databases">
        <title>Draft genome sequence of the filamentous fungus Phialemoniopsis curvata isolated from diesel fuel.</title>
        <authorList>
            <person name="Varaljay V.A."/>
            <person name="Lyon W.J."/>
            <person name="Crouch A.L."/>
            <person name="Drake C.E."/>
            <person name="Hollomon J.M."/>
            <person name="Nadeau L.J."/>
            <person name="Nunn H.S."/>
            <person name="Stevenson B.S."/>
            <person name="Bojanowski C.L."/>
            <person name="Crookes-Goodson W.J."/>
        </authorList>
    </citation>
    <scope>NUCLEOTIDE SEQUENCE [LARGE SCALE GENOMIC DNA]</scope>
    <source>
        <strain evidence="10 11">D216</strain>
    </source>
</reference>
<evidence type="ECO:0000313" key="11">
    <source>
        <dbReference type="Proteomes" id="UP000319257"/>
    </source>
</evidence>
<dbReference type="InParanoid" id="A0A507ANP6"/>
<evidence type="ECO:0000256" key="3">
    <source>
        <dbReference type="ARBA" id="ARBA00022833"/>
    </source>
</evidence>
<dbReference type="PANTHER" id="PTHR47782:SF1">
    <property type="entry name" value="PYRIMIDINE PATHWAY REGULATORY PROTEIN 1"/>
    <property type="match status" value="1"/>
</dbReference>
<evidence type="ECO:0000256" key="7">
    <source>
        <dbReference type="ARBA" id="ARBA00023242"/>
    </source>
</evidence>
<comment type="subcellular location">
    <subcellularLocation>
        <location evidence="1">Nucleus</location>
    </subcellularLocation>
</comment>
<dbReference type="EMBL" id="SKBQ01000068">
    <property type="protein sequence ID" value="TPX09373.1"/>
    <property type="molecule type" value="Genomic_DNA"/>
</dbReference>
<protein>
    <recommendedName>
        <fullName evidence="9">Xylanolytic transcriptional activator regulatory domain-containing protein</fullName>
    </recommendedName>
</protein>
<dbReference type="GO" id="GO:0000981">
    <property type="term" value="F:DNA-binding transcription factor activity, RNA polymerase II-specific"/>
    <property type="evidence" value="ECO:0007669"/>
    <property type="project" value="TreeGrafter"/>
</dbReference>
<proteinExistence type="predicted"/>
<dbReference type="GO" id="GO:0045944">
    <property type="term" value="P:positive regulation of transcription by RNA polymerase II"/>
    <property type="evidence" value="ECO:0007669"/>
    <property type="project" value="TreeGrafter"/>
</dbReference>
<dbReference type="InterPro" id="IPR052202">
    <property type="entry name" value="Yeast_MetPath_Reg"/>
</dbReference>
<evidence type="ECO:0000256" key="6">
    <source>
        <dbReference type="ARBA" id="ARBA00023163"/>
    </source>
</evidence>
<dbReference type="CDD" id="cd12148">
    <property type="entry name" value="fungal_TF_MHR"/>
    <property type="match status" value="1"/>
</dbReference>
<dbReference type="GO" id="GO:0006351">
    <property type="term" value="P:DNA-templated transcription"/>
    <property type="evidence" value="ECO:0007669"/>
    <property type="project" value="InterPro"/>
</dbReference>
<dbReference type="RefSeq" id="XP_030991084.1">
    <property type="nucleotide sequence ID" value="XM_031144380.1"/>
</dbReference>
<dbReference type="GO" id="GO:0008270">
    <property type="term" value="F:zinc ion binding"/>
    <property type="evidence" value="ECO:0007669"/>
    <property type="project" value="InterPro"/>
</dbReference>
<keyword evidence="11" id="KW-1185">Reference proteome</keyword>
<evidence type="ECO:0000256" key="8">
    <source>
        <dbReference type="SAM" id="MobiDB-lite"/>
    </source>
</evidence>
<keyword evidence="5" id="KW-0238">DNA-binding</keyword>
<name>A0A507ANP6_9PEZI</name>
<feature type="region of interest" description="Disordered" evidence="8">
    <location>
        <begin position="28"/>
        <end position="64"/>
    </location>
</feature>
<dbReference type="Pfam" id="PF04082">
    <property type="entry name" value="Fungal_trans"/>
    <property type="match status" value="1"/>
</dbReference>